<feature type="domain" description="Glycosyltransferase 2-like" evidence="1">
    <location>
        <begin position="415"/>
        <end position="551"/>
    </location>
</feature>
<sequence length="731" mass="79803">MVIDYNTQLYETMADRYGDRVIVNTRVRGLSGARNSGIARASRDVLAFVDDDAEIQPGWADKLRAHYRDPEVAGVGGYAEPVWPAAGRPEWFPVEYDWVVGCSHRGLPVSVTRVRNFIGCNMSFRNSVFAEVGEFNVDVGRLGSRPVGCEETELCIRLSQARPAARLLFDPAISVRHSVTPERARLRYFLDRCFSEGLSKHRVSGMVGSSDALSTERRYVTSVLPSAFLGGLRDALVGRGSRRAACARSAVVLVGLLVTTLGYGYAMLRSPDDDEAATREDRRDGAGTVPGGHHLPLRAVSIDELPLARTEIELSDPPTEVLLANVRRAHQNIYALISLHGHPLGTVILDGTKGVAWQAHTAAVWESLHEQINAHLAADGLPRVGTIEALGAQTSAVPRCLRNRADVLADPPAITVIVATRDRPDTLRTCLQTLLAVDYPTFDVLVVDNDPSSDATRTLIAGEFAGRVRYVREDRRGLSWAHNRGLEETTTGIVAFADDDVIVDPGWLTAIAEGFASGDDVGCVTGLILPSELETPAQLNLEWHGGFSKGFARRTYDMRGNRPDDPLFPFAIGRLGSGANMAFDTNVLRRLGGFDPAIGIGTTAKGGDDLASFFRVVVRHQLVYQPAAVVWHRHPREMSALSQQAFRYGVGFGAYMTSAIVHEPRMLGTLMRQLPAGVAFAASSMSSRDRKQSDDWPVELARWEKLGMLSGPLAYGVSRWRSRRARVGTST</sequence>
<dbReference type="SUPFAM" id="SSF53448">
    <property type="entry name" value="Nucleotide-diphospho-sugar transferases"/>
    <property type="match status" value="2"/>
</dbReference>
<feature type="domain" description="Glycosyltransferase 2-like" evidence="1">
    <location>
        <begin position="11"/>
        <end position="130"/>
    </location>
</feature>
<proteinExistence type="predicted"/>
<accession>A0A1A3GJW3</accession>
<evidence type="ECO:0000259" key="1">
    <source>
        <dbReference type="Pfam" id="PF00535"/>
    </source>
</evidence>
<comment type="caution">
    <text evidence="2">The sequence shown here is derived from an EMBL/GenBank/DDBJ whole genome shotgun (WGS) entry which is preliminary data.</text>
</comment>
<evidence type="ECO:0000313" key="2">
    <source>
        <dbReference type="EMBL" id="OBJ35706.1"/>
    </source>
</evidence>
<dbReference type="EMBL" id="LZLC01000260">
    <property type="protein sequence ID" value="OBJ35706.1"/>
    <property type="molecule type" value="Genomic_DNA"/>
</dbReference>
<gene>
    <name evidence="2" type="ORF">A5630_08865</name>
</gene>
<dbReference type="Proteomes" id="UP000093898">
    <property type="component" value="Unassembled WGS sequence"/>
</dbReference>
<dbReference type="CDD" id="cd00761">
    <property type="entry name" value="Glyco_tranf_GTA_type"/>
    <property type="match status" value="1"/>
</dbReference>
<name>A0A1A3GJW3_MYCMU</name>
<organism evidence="2 3">
    <name type="scientific">Mycolicibacterium mucogenicum</name>
    <name type="common">Mycobacterium mucogenicum</name>
    <dbReference type="NCBI Taxonomy" id="56689"/>
    <lineage>
        <taxon>Bacteria</taxon>
        <taxon>Bacillati</taxon>
        <taxon>Actinomycetota</taxon>
        <taxon>Actinomycetes</taxon>
        <taxon>Mycobacteriales</taxon>
        <taxon>Mycobacteriaceae</taxon>
        <taxon>Mycolicibacterium</taxon>
    </lineage>
</organism>
<dbReference type="InterPro" id="IPR029044">
    <property type="entry name" value="Nucleotide-diphossugar_trans"/>
</dbReference>
<reference evidence="2 3" key="1">
    <citation type="submission" date="2016-06" db="EMBL/GenBank/DDBJ databases">
        <authorList>
            <person name="Kjaerup R.B."/>
            <person name="Dalgaard T.S."/>
            <person name="Juul-Madsen H.R."/>
        </authorList>
    </citation>
    <scope>NUCLEOTIDE SEQUENCE [LARGE SCALE GENOMIC DNA]</scope>
    <source>
        <strain evidence="2 3">1127319.6</strain>
    </source>
</reference>
<protein>
    <recommendedName>
        <fullName evidence="1">Glycosyltransferase 2-like domain-containing protein</fullName>
    </recommendedName>
</protein>
<dbReference type="Gene3D" id="3.90.550.10">
    <property type="entry name" value="Spore Coat Polysaccharide Biosynthesis Protein SpsA, Chain A"/>
    <property type="match status" value="2"/>
</dbReference>
<dbReference type="InterPro" id="IPR050834">
    <property type="entry name" value="Glycosyltransf_2"/>
</dbReference>
<evidence type="ECO:0000313" key="3">
    <source>
        <dbReference type="Proteomes" id="UP000093898"/>
    </source>
</evidence>
<dbReference type="PANTHER" id="PTHR43685">
    <property type="entry name" value="GLYCOSYLTRANSFERASE"/>
    <property type="match status" value="1"/>
</dbReference>
<dbReference type="AlphaFoldDB" id="A0A1A3GJW3"/>
<dbReference type="InterPro" id="IPR001173">
    <property type="entry name" value="Glyco_trans_2-like"/>
</dbReference>
<dbReference type="Pfam" id="PF00535">
    <property type="entry name" value="Glycos_transf_2"/>
    <property type="match status" value="2"/>
</dbReference>
<dbReference type="PANTHER" id="PTHR43685:SF2">
    <property type="entry name" value="GLYCOSYLTRANSFERASE 2-LIKE DOMAIN-CONTAINING PROTEIN"/>
    <property type="match status" value="1"/>
</dbReference>